<dbReference type="SMART" id="SM00028">
    <property type="entry name" value="TPR"/>
    <property type="match status" value="3"/>
</dbReference>
<protein>
    <submittedName>
        <fullName evidence="3">Type IV pilus biogenesis/stability protein PilW</fullName>
    </submittedName>
</protein>
<evidence type="ECO:0000256" key="2">
    <source>
        <dbReference type="SAM" id="SignalP"/>
    </source>
</evidence>
<keyword evidence="2" id="KW-0732">Signal</keyword>
<feature type="repeat" description="TPR" evidence="1">
    <location>
        <begin position="89"/>
        <end position="122"/>
    </location>
</feature>
<gene>
    <name evidence="3" type="ORF">CR938_02025</name>
</gene>
<feature type="chain" id="PRO_5037135788" evidence="2">
    <location>
        <begin position="19"/>
        <end position="270"/>
    </location>
</feature>
<dbReference type="RefSeq" id="WP_162123407.1">
    <property type="nucleotide sequence ID" value="NZ_PDWK01000005.1"/>
</dbReference>
<dbReference type="PROSITE" id="PS51257">
    <property type="entry name" value="PROKAR_LIPOPROTEIN"/>
    <property type="match status" value="1"/>
</dbReference>
<dbReference type="Proteomes" id="UP000717981">
    <property type="component" value="Unassembled WGS sequence"/>
</dbReference>
<sequence>MRRPELPLILACCALLLAACSKSPTVKPVKIRGTEQVAPVYRVQDGPETKRRVRVRDILSLAAQRLAAGDVEAAGREAARALKLDPASAEAHTLLAAVATAQGRDQAAGEHYRRAAELAPDRGEMLNNYGAWLCANGYPAESLVWFDRALVTPGYASPAAALANAGGCALRSGQLERAVHDLRAAIELDPVNAYALASLAEYEFRQGRYLQARAFVERRLAAAPADASVLQLAADIEQRLGDGVAASRYLQRLRTEFPQAASANSGGNQQ</sequence>
<dbReference type="Pfam" id="PF13432">
    <property type="entry name" value="TPR_16"/>
    <property type="match status" value="2"/>
</dbReference>
<dbReference type="InterPro" id="IPR019734">
    <property type="entry name" value="TPR_rpt"/>
</dbReference>
<accession>A0A921P2K8</accession>
<comment type="caution">
    <text evidence="3">The sequence shown here is derived from an EMBL/GenBank/DDBJ whole genome shotgun (WGS) entry which is preliminary data.</text>
</comment>
<dbReference type="AlphaFoldDB" id="A0A921P2K8"/>
<keyword evidence="4" id="KW-1185">Reference proteome</keyword>
<organism evidence="3 4">
    <name type="scientific">Pseudoxanthomonas taiwanensis</name>
    <dbReference type="NCBI Taxonomy" id="176598"/>
    <lineage>
        <taxon>Bacteria</taxon>
        <taxon>Pseudomonadati</taxon>
        <taxon>Pseudomonadota</taxon>
        <taxon>Gammaproteobacteria</taxon>
        <taxon>Lysobacterales</taxon>
        <taxon>Lysobacteraceae</taxon>
        <taxon>Pseudoxanthomonas</taxon>
    </lineage>
</organism>
<dbReference type="PANTHER" id="PTHR12558:SF13">
    <property type="entry name" value="CELL DIVISION CYCLE PROTEIN 27 HOMOLOG"/>
    <property type="match status" value="1"/>
</dbReference>
<reference evidence="3" key="1">
    <citation type="submission" date="2017-10" db="EMBL/GenBank/DDBJ databases">
        <title>Whole genome sequencing of members of genus Pseudoxanthomonas.</title>
        <authorList>
            <person name="Kumar S."/>
            <person name="Bansal K."/>
            <person name="Kaur A."/>
            <person name="Patil P."/>
            <person name="Sharma S."/>
            <person name="Patil P.B."/>
        </authorList>
    </citation>
    <scope>NUCLEOTIDE SEQUENCE</scope>
    <source>
        <strain evidence="3">DSM 22914</strain>
    </source>
</reference>
<evidence type="ECO:0000256" key="1">
    <source>
        <dbReference type="PROSITE-ProRule" id="PRU00339"/>
    </source>
</evidence>
<feature type="repeat" description="TPR" evidence="1">
    <location>
        <begin position="159"/>
        <end position="192"/>
    </location>
</feature>
<evidence type="ECO:0000313" key="3">
    <source>
        <dbReference type="EMBL" id="KAF1690493.1"/>
    </source>
</evidence>
<keyword evidence="1" id="KW-0802">TPR repeat</keyword>
<proteinExistence type="predicted"/>
<dbReference type="PROSITE" id="PS50005">
    <property type="entry name" value="TPR"/>
    <property type="match status" value="2"/>
</dbReference>
<dbReference type="EMBL" id="PDWK01000005">
    <property type="protein sequence ID" value="KAF1690493.1"/>
    <property type="molecule type" value="Genomic_DNA"/>
</dbReference>
<evidence type="ECO:0000313" key="4">
    <source>
        <dbReference type="Proteomes" id="UP000717981"/>
    </source>
</evidence>
<dbReference type="OrthoDB" id="9814042at2"/>
<dbReference type="InterPro" id="IPR013360">
    <property type="entry name" value="Pilus_4_PilW"/>
</dbReference>
<dbReference type="NCBIfam" id="TIGR02521">
    <property type="entry name" value="type_IV_pilW"/>
    <property type="match status" value="1"/>
</dbReference>
<feature type="signal peptide" evidence="2">
    <location>
        <begin position="1"/>
        <end position="18"/>
    </location>
</feature>
<name>A0A921P2K8_9GAMM</name>
<dbReference type="SUPFAM" id="SSF48452">
    <property type="entry name" value="TPR-like"/>
    <property type="match status" value="1"/>
</dbReference>
<dbReference type="Gene3D" id="1.25.40.10">
    <property type="entry name" value="Tetratricopeptide repeat domain"/>
    <property type="match status" value="1"/>
</dbReference>
<dbReference type="PANTHER" id="PTHR12558">
    <property type="entry name" value="CELL DIVISION CYCLE 16,23,27"/>
    <property type="match status" value="1"/>
</dbReference>
<dbReference type="InterPro" id="IPR011990">
    <property type="entry name" value="TPR-like_helical_dom_sf"/>
</dbReference>